<sequence length="213" mass="25122">MKEDWKDELFEEKKEILERELSESGLRKVYSEVIWDIIPLLNELNRKLSAECGRQIMENISWRIKTPESIANKLRRKGREITLECALATLNDMAGIRVVCPFQDDVYRMAKAIKKLNGLRIIKVKNYISHPKSSGYRSIHVIGEVLHNEENVRVEIQVRSVAMNYWAILDHQLCYKNERKETEKLRKELKACAIDIAEIDKRFLKLRKQIEKL</sequence>
<proteinExistence type="predicted"/>
<dbReference type="PANTHER" id="PTHR47837:SF1">
    <property type="entry name" value="GTP PYROPHOSPHOKINASE YJBM"/>
    <property type="match status" value="1"/>
</dbReference>
<dbReference type="PANTHER" id="PTHR47837">
    <property type="entry name" value="GTP PYROPHOSPHOKINASE YJBM"/>
    <property type="match status" value="1"/>
</dbReference>
<evidence type="ECO:0000313" key="3">
    <source>
        <dbReference type="EMBL" id="HIX72511.1"/>
    </source>
</evidence>
<dbReference type="InterPro" id="IPR043519">
    <property type="entry name" value="NT_sf"/>
</dbReference>
<dbReference type="Pfam" id="PF04607">
    <property type="entry name" value="RelA_SpoT"/>
    <property type="match status" value="1"/>
</dbReference>
<dbReference type="EMBL" id="DXEQ01000163">
    <property type="protein sequence ID" value="HIX72511.1"/>
    <property type="molecule type" value="Genomic_DNA"/>
</dbReference>
<gene>
    <name evidence="3" type="ORF">H9849_05765</name>
</gene>
<dbReference type="Gene3D" id="1.10.287.860">
    <property type="entry name" value="Nucleotidyltransferase"/>
    <property type="match status" value="1"/>
</dbReference>
<evidence type="ECO:0000259" key="2">
    <source>
        <dbReference type="SMART" id="SM00954"/>
    </source>
</evidence>
<dbReference type="AlphaFoldDB" id="A0A9D1X4T8"/>
<dbReference type="Proteomes" id="UP000886805">
    <property type="component" value="Unassembled WGS sequence"/>
</dbReference>
<dbReference type="SUPFAM" id="SSF81301">
    <property type="entry name" value="Nucleotidyltransferase"/>
    <property type="match status" value="1"/>
</dbReference>
<dbReference type="CDD" id="cd05399">
    <property type="entry name" value="NT_Rel-Spo_like"/>
    <property type="match status" value="1"/>
</dbReference>
<dbReference type="InterPro" id="IPR007685">
    <property type="entry name" value="RelA_SpoT"/>
</dbReference>
<evidence type="ECO:0000256" key="1">
    <source>
        <dbReference type="ARBA" id="ARBA00004976"/>
    </source>
</evidence>
<dbReference type="GO" id="GO:0015969">
    <property type="term" value="P:guanosine tetraphosphate metabolic process"/>
    <property type="evidence" value="ECO:0007669"/>
    <property type="project" value="InterPro"/>
</dbReference>
<reference evidence="3" key="2">
    <citation type="submission" date="2021-04" db="EMBL/GenBank/DDBJ databases">
        <authorList>
            <person name="Gilroy R."/>
        </authorList>
    </citation>
    <scope>NUCLEOTIDE SEQUENCE</scope>
    <source>
        <strain evidence="3">ChiSxjej3B15-1167</strain>
    </source>
</reference>
<protein>
    <submittedName>
        <fullName evidence="3">GTP pyrophosphokinase</fullName>
    </submittedName>
</protein>
<reference evidence="3" key="1">
    <citation type="journal article" date="2021" name="PeerJ">
        <title>Extensive microbial diversity within the chicken gut microbiome revealed by metagenomics and culture.</title>
        <authorList>
            <person name="Gilroy R."/>
            <person name="Ravi A."/>
            <person name="Getino M."/>
            <person name="Pursley I."/>
            <person name="Horton D.L."/>
            <person name="Alikhan N.F."/>
            <person name="Baker D."/>
            <person name="Gharbi K."/>
            <person name="Hall N."/>
            <person name="Watson M."/>
            <person name="Adriaenssens E.M."/>
            <person name="Foster-Nyarko E."/>
            <person name="Jarju S."/>
            <person name="Secka A."/>
            <person name="Antonio M."/>
            <person name="Oren A."/>
            <person name="Chaudhuri R.R."/>
            <person name="La Ragione R."/>
            <person name="Hildebrand F."/>
            <person name="Pallen M.J."/>
        </authorList>
    </citation>
    <scope>NUCLEOTIDE SEQUENCE</scope>
    <source>
        <strain evidence="3">ChiSxjej3B15-1167</strain>
    </source>
</reference>
<organism evidence="3 4">
    <name type="scientific">Candidatus Anaerobutyricum stercoripullorum</name>
    <dbReference type="NCBI Taxonomy" id="2838456"/>
    <lineage>
        <taxon>Bacteria</taxon>
        <taxon>Bacillati</taxon>
        <taxon>Bacillota</taxon>
        <taxon>Clostridia</taxon>
        <taxon>Lachnospirales</taxon>
        <taxon>Lachnospiraceae</taxon>
        <taxon>Anaerobutyricum</taxon>
    </lineage>
</organism>
<dbReference type="SMART" id="SM00954">
    <property type="entry name" value="RelA_SpoT"/>
    <property type="match status" value="1"/>
</dbReference>
<evidence type="ECO:0000313" key="4">
    <source>
        <dbReference type="Proteomes" id="UP000886805"/>
    </source>
</evidence>
<comment type="caution">
    <text evidence="3">The sequence shown here is derived from an EMBL/GenBank/DDBJ whole genome shotgun (WGS) entry which is preliminary data.</text>
</comment>
<accession>A0A9D1X4T8</accession>
<feature type="domain" description="RelA/SpoT" evidence="2">
    <location>
        <begin position="62"/>
        <end position="181"/>
    </location>
</feature>
<dbReference type="Gene3D" id="3.30.460.10">
    <property type="entry name" value="Beta Polymerase, domain 2"/>
    <property type="match status" value="1"/>
</dbReference>
<name>A0A9D1X4T8_9FIRM</name>
<comment type="pathway">
    <text evidence="1">Purine metabolism; ppGpp biosynthesis; ppGpp from GTP: step 1/2.</text>
</comment>
<dbReference type="InterPro" id="IPR052366">
    <property type="entry name" value="GTP_Pyrophosphokinase"/>
</dbReference>